<organism evidence="9 10">
    <name type="scientific">Alkalibacterium pelagium</name>
    <dbReference type="NCBI Taxonomy" id="426702"/>
    <lineage>
        <taxon>Bacteria</taxon>
        <taxon>Bacillati</taxon>
        <taxon>Bacillota</taxon>
        <taxon>Bacilli</taxon>
        <taxon>Lactobacillales</taxon>
        <taxon>Carnobacteriaceae</taxon>
        <taxon>Alkalibacterium</taxon>
    </lineage>
</organism>
<feature type="domain" description="Phospholipase D-like" evidence="8">
    <location>
        <begin position="316"/>
        <end position="458"/>
    </location>
</feature>
<dbReference type="PANTHER" id="PTHR43856">
    <property type="entry name" value="CARDIOLIPIN HYDROLASE"/>
    <property type="match status" value="1"/>
</dbReference>
<dbReference type="InterPro" id="IPR025202">
    <property type="entry name" value="PLD-like_dom"/>
</dbReference>
<evidence type="ECO:0000256" key="3">
    <source>
        <dbReference type="ARBA" id="ARBA00012027"/>
    </source>
</evidence>
<dbReference type="CDD" id="cd09129">
    <property type="entry name" value="PLDc_unchar2_1"/>
    <property type="match status" value="1"/>
</dbReference>
<gene>
    <name evidence="9" type="ORF">SAMN04488099_10910</name>
</gene>
<dbReference type="GO" id="GO:0016891">
    <property type="term" value="F:RNA endonuclease activity producing 5'-phosphomonoesters, hydrolytic mechanism"/>
    <property type="evidence" value="ECO:0007669"/>
    <property type="project" value="TreeGrafter"/>
</dbReference>
<keyword evidence="6" id="KW-0443">Lipid metabolism</keyword>
<dbReference type="SUPFAM" id="SSF56024">
    <property type="entry name" value="Phospholipase D/nuclease"/>
    <property type="match status" value="2"/>
</dbReference>
<comment type="catalytic activity">
    <reaction evidence="1">
        <text>a 1,2-diacyl-sn-glycero-3-phosphocholine + H2O = a 1,2-diacyl-sn-glycero-3-phosphate + choline + H(+)</text>
        <dbReference type="Rhea" id="RHEA:14445"/>
        <dbReference type="ChEBI" id="CHEBI:15354"/>
        <dbReference type="ChEBI" id="CHEBI:15377"/>
        <dbReference type="ChEBI" id="CHEBI:15378"/>
        <dbReference type="ChEBI" id="CHEBI:57643"/>
        <dbReference type="ChEBI" id="CHEBI:58608"/>
        <dbReference type="EC" id="3.1.4.4"/>
    </reaction>
</comment>
<dbReference type="GO" id="GO:0016042">
    <property type="term" value="P:lipid catabolic process"/>
    <property type="evidence" value="ECO:0007669"/>
    <property type="project" value="UniProtKB-KW"/>
</dbReference>
<reference evidence="10" key="1">
    <citation type="submission" date="2016-10" db="EMBL/GenBank/DDBJ databases">
        <authorList>
            <person name="Varghese N."/>
            <person name="Submissions S."/>
        </authorList>
    </citation>
    <scope>NUCLEOTIDE SEQUENCE [LARGE SCALE GENOMIC DNA]</scope>
    <source>
        <strain evidence="10">DSM 19183</strain>
    </source>
</reference>
<feature type="transmembrane region" description="Helical" evidence="7">
    <location>
        <begin position="20"/>
        <end position="41"/>
    </location>
</feature>
<dbReference type="CDD" id="cd09130">
    <property type="entry name" value="PLDc_unchar2_2"/>
    <property type="match status" value="1"/>
</dbReference>
<keyword evidence="7" id="KW-0472">Membrane</keyword>
<proteinExistence type="inferred from homology"/>
<evidence type="ECO:0000256" key="2">
    <source>
        <dbReference type="ARBA" id="ARBA00008664"/>
    </source>
</evidence>
<evidence type="ECO:0000256" key="4">
    <source>
        <dbReference type="ARBA" id="ARBA00022801"/>
    </source>
</evidence>
<dbReference type="RefSeq" id="WP_091481251.1">
    <property type="nucleotide sequence ID" value="NZ_BJYC01000011.1"/>
</dbReference>
<evidence type="ECO:0000313" key="10">
    <source>
        <dbReference type="Proteomes" id="UP000199081"/>
    </source>
</evidence>
<evidence type="ECO:0000259" key="8">
    <source>
        <dbReference type="Pfam" id="PF13091"/>
    </source>
</evidence>
<evidence type="ECO:0000313" key="9">
    <source>
        <dbReference type="EMBL" id="SEK95449.1"/>
    </source>
</evidence>
<dbReference type="Gene3D" id="3.30.870.10">
    <property type="entry name" value="Endonuclease Chain A"/>
    <property type="match status" value="2"/>
</dbReference>
<comment type="similarity">
    <text evidence="2">Belongs to the phospholipase D family.</text>
</comment>
<dbReference type="InterPro" id="IPR051406">
    <property type="entry name" value="PLD_domain"/>
</dbReference>
<dbReference type="EC" id="3.1.4.4" evidence="3"/>
<keyword evidence="7" id="KW-1133">Transmembrane helix</keyword>
<dbReference type="Pfam" id="PF13091">
    <property type="entry name" value="PLDc_2"/>
    <property type="match status" value="1"/>
</dbReference>
<keyword evidence="10" id="KW-1185">Reference proteome</keyword>
<dbReference type="OrthoDB" id="92272at2"/>
<evidence type="ECO:0000256" key="1">
    <source>
        <dbReference type="ARBA" id="ARBA00000798"/>
    </source>
</evidence>
<sequence>MPIHKSRKRRKKNPSRRKVIFGLIALFLFIIPLVFSVFHYFKPVPEGLSAKGRVHETGEVRFLYDLTFENTDGEVEHDQEIFDYVYQMIDEAEDFIVMDLFLFNDDYDHTDPDLYFPTLSSDLAEALIQKKQADPAVDIVFITDPINTFYGSYMPDHMEEMSDAGIEVVLTNLDSLRDSNPVYSGFSRAYLSWFGTSDSEYLPNVFRKTGPEVSAQSYINMLHFKANHRKVVMNEQEALITSANPHDASVYHSNIAFVLKGDFLDDLLASERAVVEMSGHDTQLFDTFEIVSSADETKDTYSVQLLTENKIKEAIVEQIDASQPSDAIKIGMFYLSDRDIITALLEAEERGVTVQMILDINQDAFGNEKIGIPNRPVADELTQNDSSIAVRWYQSHGEQYHAKFFLHETPEEVTMIGGSTNFTRRNMDDFNLETNVKISGQKDQAEAQVMLEYFDKIWENEDGIYTADYPDYAESSVWKNWLYRFQEWSGMSTF</sequence>
<keyword evidence="7" id="KW-0812">Transmembrane</keyword>
<dbReference type="AlphaFoldDB" id="A0A1H7L8Z6"/>
<protein>
    <recommendedName>
        <fullName evidence="3">phospholipase D</fullName>
        <ecNumber evidence="3">3.1.4.4</ecNumber>
    </recommendedName>
</protein>
<evidence type="ECO:0000256" key="5">
    <source>
        <dbReference type="ARBA" id="ARBA00022963"/>
    </source>
</evidence>
<accession>A0A1H7L8Z6</accession>
<evidence type="ECO:0000256" key="7">
    <source>
        <dbReference type="SAM" id="Phobius"/>
    </source>
</evidence>
<dbReference type="GO" id="GO:0004630">
    <property type="term" value="F:phospholipase D activity"/>
    <property type="evidence" value="ECO:0007669"/>
    <property type="project" value="UniProtKB-EC"/>
</dbReference>
<dbReference type="PANTHER" id="PTHR43856:SF1">
    <property type="entry name" value="MITOCHONDRIAL CARDIOLIPIN HYDROLASE"/>
    <property type="match status" value="1"/>
</dbReference>
<dbReference type="EMBL" id="FNZU01000009">
    <property type="protein sequence ID" value="SEK95449.1"/>
    <property type="molecule type" value="Genomic_DNA"/>
</dbReference>
<evidence type="ECO:0000256" key="6">
    <source>
        <dbReference type="ARBA" id="ARBA00023098"/>
    </source>
</evidence>
<dbReference type="Proteomes" id="UP000199081">
    <property type="component" value="Unassembled WGS sequence"/>
</dbReference>
<name>A0A1H7L8Z6_9LACT</name>
<keyword evidence="4" id="KW-0378">Hydrolase</keyword>
<dbReference type="STRING" id="426702.SAMN04488099_10910"/>
<keyword evidence="5" id="KW-0442">Lipid degradation</keyword>